<dbReference type="InterPro" id="IPR007259">
    <property type="entry name" value="GCP"/>
</dbReference>
<dbReference type="GO" id="GO:0000278">
    <property type="term" value="P:mitotic cell cycle"/>
    <property type="evidence" value="ECO:0007669"/>
    <property type="project" value="TreeGrafter"/>
</dbReference>
<accession>A0AAV5GFY0</accession>
<dbReference type="InterPro" id="IPR040457">
    <property type="entry name" value="GCP_C"/>
</dbReference>
<sequence length="765" mass="86690">MAVLLAQHRLATTVLSDCDGPLLPPVPEPLLLRDILYLFQGIDGEFVRFKPVPPRRFGPKRTHVRGEIVVEGGGVTDALPEDDDGADEYGGSYEYGIEFVLDGSGFSLPAPTRTLLHQLSELGWLYRKIDDALLRSTEVLSAGRATGKARSGTPRRTVGMVEQSLHAELKTEMTEYFRLVSVLEAKLEGVEEDEAADELSGLARIEGLSGGLTLRKLDVWTQDVRLRMRMMGTLVADVGGPNVGGAFLSTLHAYTSNGDPFISSFSSRLLQTLSVPFFATLSAWIYTGELHDPFDEFFVALNPALLEGSANQSAGRRAADEFADRSVEAGVQPHELWAQKFEFRMEMLPAFLGEAFGRKVSLRHVLPSDRVLNMLPMKIFSTGKSLNYMKYSCEDAEWVVERNRAESRTLQYADMLDLERSIALAYSRASQRLFELFFDKFRLMDHLRTLKDYLMLGKGDFVEILMEQLGPSLGKPANTLYRHNLTSTLETAIRGSTPPSDTLTDVLRRLDARMLDFEQGQVGWDVFLLEYKVDAPLSTVLDPQSLEGYRSMFKHLWEIKRVEYALNECWKTLMTKTRLLKQGSTLAFDLHQARICLSEMVFFVRQVEYYCHLEVVACQWAELEDFVAKKDGDLDSLIDAHRKYLGKLIEKAMLKAQGRRKKEVKPLLDQLRDIFKVMLQWKNVADDLFAYAMQHESYARSTADTEQLEKLEDRLASYGTQFRERATELVTGLERSPDLDMKFLAVRLNFNYQFRPDPTSAKSEA</sequence>
<dbReference type="InterPro" id="IPR042241">
    <property type="entry name" value="GCP_C_sf"/>
</dbReference>
<evidence type="ECO:0000259" key="6">
    <source>
        <dbReference type="Pfam" id="PF04130"/>
    </source>
</evidence>
<comment type="similarity">
    <text evidence="2">Belongs to the TUBGCP family.</text>
</comment>
<feature type="domain" description="Gamma tubulin complex component C-terminal" evidence="6">
    <location>
        <begin position="443"/>
        <end position="751"/>
    </location>
</feature>
<evidence type="ECO:0000259" key="7">
    <source>
        <dbReference type="Pfam" id="PF17681"/>
    </source>
</evidence>
<dbReference type="PANTHER" id="PTHR19302:SF14">
    <property type="entry name" value="GAMMA-TUBULIN COMPLEX COMPONENT 3"/>
    <property type="match status" value="1"/>
</dbReference>
<dbReference type="GO" id="GO:0051321">
    <property type="term" value="P:meiotic cell cycle"/>
    <property type="evidence" value="ECO:0007669"/>
    <property type="project" value="TreeGrafter"/>
</dbReference>
<dbReference type="Pfam" id="PF17681">
    <property type="entry name" value="GCP_N_terminal"/>
    <property type="match status" value="2"/>
</dbReference>
<dbReference type="GO" id="GO:0051011">
    <property type="term" value="F:microtubule minus-end binding"/>
    <property type="evidence" value="ECO:0007669"/>
    <property type="project" value="TreeGrafter"/>
</dbReference>
<evidence type="ECO:0000256" key="1">
    <source>
        <dbReference type="ARBA" id="ARBA00004245"/>
    </source>
</evidence>
<feature type="domain" description="Gamma tubulin complex component protein N-terminal" evidence="7">
    <location>
        <begin position="32"/>
        <end position="360"/>
    </location>
</feature>
<dbReference type="Proteomes" id="UP001342314">
    <property type="component" value="Unassembled WGS sequence"/>
</dbReference>
<dbReference type="GO" id="GO:0005874">
    <property type="term" value="C:microtubule"/>
    <property type="evidence" value="ECO:0007669"/>
    <property type="project" value="UniProtKB-KW"/>
</dbReference>
<keyword evidence="4" id="KW-0493">Microtubule</keyword>
<name>A0AAV5GFY0_9BASI</name>
<comment type="subcellular location">
    <subcellularLocation>
        <location evidence="1">Cytoplasm</location>
        <location evidence="1">Cytoskeleton</location>
    </subcellularLocation>
</comment>
<keyword evidence="3" id="KW-0963">Cytoplasm</keyword>
<dbReference type="GO" id="GO:0043015">
    <property type="term" value="F:gamma-tubulin binding"/>
    <property type="evidence" value="ECO:0007669"/>
    <property type="project" value="InterPro"/>
</dbReference>
<organism evidence="8 9">
    <name type="scientific">Rhodotorula paludigena</name>
    <dbReference type="NCBI Taxonomy" id="86838"/>
    <lineage>
        <taxon>Eukaryota</taxon>
        <taxon>Fungi</taxon>
        <taxon>Dikarya</taxon>
        <taxon>Basidiomycota</taxon>
        <taxon>Pucciniomycotina</taxon>
        <taxon>Microbotryomycetes</taxon>
        <taxon>Sporidiobolales</taxon>
        <taxon>Sporidiobolaceae</taxon>
        <taxon>Rhodotorula</taxon>
    </lineage>
</organism>
<evidence type="ECO:0000256" key="5">
    <source>
        <dbReference type="ARBA" id="ARBA00023212"/>
    </source>
</evidence>
<dbReference type="Gene3D" id="1.20.120.1900">
    <property type="entry name" value="Gamma-tubulin complex, C-terminal domain"/>
    <property type="match status" value="1"/>
</dbReference>
<dbReference type="PANTHER" id="PTHR19302">
    <property type="entry name" value="GAMMA TUBULIN COMPLEX PROTEIN"/>
    <property type="match status" value="1"/>
</dbReference>
<dbReference type="GO" id="GO:0007020">
    <property type="term" value="P:microtubule nucleation"/>
    <property type="evidence" value="ECO:0007669"/>
    <property type="project" value="InterPro"/>
</dbReference>
<feature type="domain" description="Gamma tubulin complex component protein N-terminal" evidence="7">
    <location>
        <begin position="377"/>
        <end position="440"/>
    </location>
</feature>
<dbReference type="GO" id="GO:0044732">
    <property type="term" value="C:mitotic spindle pole body"/>
    <property type="evidence" value="ECO:0007669"/>
    <property type="project" value="TreeGrafter"/>
</dbReference>
<dbReference type="GO" id="GO:0031122">
    <property type="term" value="P:cytoplasmic microtubule organization"/>
    <property type="evidence" value="ECO:0007669"/>
    <property type="project" value="TreeGrafter"/>
</dbReference>
<evidence type="ECO:0008006" key="10">
    <source>
        <dbReference type="Google" id="ProtNLM"/>
    </source>
</evidence>
<gene>
    <name evidence="8" type="ORF">Rhopal_004407-T1</name>
</gene>
<dbReference type="GO" id="GO:0051225">
    <property type="term" value="P:spindle assembly"/>
    <property type="evidence" value="ECO:0007669"/>
    <property type="project" value="TreeGrafter"/>
</dbReference>
<comment type="caution">
    <text evidence="8">The sequence shown here is derived from an EMBL/GenBank/DDBJ whole genome shotgun (WGS) entry which is preliminary data.</text>
</comment>
<protein>
    <recommendedName>
        <fullName evidence="10">Spindle pole body component</fullName>
    </recommendedName>
</protein>
<dbReference type="AlphaFoldDB" id="A0AAV5GFY0"/>
<dbReference type="EMBL" id="BQKY01000008">
    <property type="protein sequence ID" value="GJN91386.1"/>
    <property type="molecule type" value="Genomic_DNA"/>
</dbReference>
<evidence type="ECO:0000256" key="4">
    <source>
        <dbReference type="ARBA" id="ARBA00022701"/>
    </source>
</evidence>
<keyword evidence="5" id="KW-0206">Cytoskeleton</keyword>
<evidence type="ECO:0000313" key="9">
    <source>
        <dbReference type="Proteomes" id="UP001342314"/>
    </source>
</evidence>
<dbReference type="InterPro" id="IPR041470">
    <property type="entry name" value="GCP_N"/>
</dbReference>
<keyword evidence="9" id="KW-1185">Reference proteome</keyword>
<dbReference type="Pfam" id="PF04130">
    <property type="entry name" value="GCP_C_terminal"/>
    <property type="match status" value="1"/>
</dbReference>
<dbReference type="GO" id="GO:0000930">
    <property type="term" value="C:gamma-tubulin complex"/>
    <property type="evidence" value="ECO:0007669"/>
    <property type="project" value="TreeGrafter"/>
</dbReference>
<proteinExistence type="inferred from homology"/>
<evidence type="ECO:0000256" key="3">
    <source>
        <dbReference type="ARBA" id="ARBA00022490"/>
    </source>
</evidence>
<dbReference type="GO" id="GO:0000922">
    <property type="term" value="C:spindle pole"/>
    <property type="evidence" value="ECO:0007669"/>
    <property type="project" value="InterPro"/>
</dbReference>
<evidence type="ECO:0000313" key="8">
    <source>
        <dbReference type="EMBL" id="GJN91386.1"/>
    </source>
</evidence>
<evidence type="ECO:0000256" key="2">
    <source>
        <dbReference type="ARBA" id="ARBA00010337"/>
    </source>
</evidence>
<reference evidence="8 9" key="1">
    <citation type="submission" date="2021-12" db="EMBL/GenBank/DDBJ databases">
        <title>High titer production of polyol ester of fatty acids by Rhodotorula paludigena BS15 towards product separation-free biomass refinery.</title>
        <authorList>
            <person name="Mano J."/>
            <person name="Ono H."/>
            <person name="Tanaka T."/>
            <person name="Naito K."/>
            <person name="Sushida H."/>
            <person name="Ike M."/>
            <person name="Tokuyasu K."/>
            <person name="Kitaoka M."/>
        </authorList>
    </citation>
    <scope>NUCLEOTIDE SEQUENCE [LARGE SCALE GENOMIC DNA]</scope>
    <source>
        <strain evidence="8 9">BS15</strain>
    </source>
</reference>